<name>A0A2A9MC43_BESBE</name>
<sequence length="678" mass="69597">MPPHVGVHAGVHVSVQLFACDERVPAAAGEAGHSTRRGSNHVPPPQPWDRPQGQVKTWRGEKLKTQMERGEACALEKPGRAICSGCERPARVCYCGKLPKPPLSFSGDFAGVVKGLVVYVHPLEAKRKMGSLPLLTRAVTPVHVFQRRKPGTVKLPRSARFRQSPRGEANQAGKLPNCARDFPESGLASCPPSAAASTSSAFSRAPPSPCPGAVSQPRGTSASSAPPQAASAGAWIYDADVSVFEGGCCTKPFLPQSRSLSAATAPPAPLAPCSAAAVAPAASGCLFSSSRASHPCSSCATAPCAAPSLSRSPASAEASTPSLAAQLAAPPPAPQGEANNLLLLFPAPWSFELGRGAFPLQLPVTLLCLDGTWKEAKEMLNAAPWLADVPAVRLPGCPLFSEECAGVSRADAGAESLGRRADETPEADGWQPANGGACCVPGGAGGDSGGGDGRLLAADRGAPASGEVVGVRAAATAEDGESEEAPRHPGDSNRLAGRHRRSSKTAGDANRHATDAPPQAALDDRRRDAQAAPKRAAASARAASPSDPSRVAQAAPGGGERGEGGCEARAAAESWGAYKSVRTPSRKIADEGGVCTAEAVARSLAAIAQWSRGDCSERAKAFDASVLSLLTFVASKQRRCKEEDNAVESENAKKAKPDLAESSRHSAPASAHASAQRN</sequence>
<feature type="domain" description="DTW" evidence="8">
    <location>
        <begin position="79"/>
        <end position="641"/>
    </location>
</feature>
<dbReference type="Proteomes" id="UP000224006">
    <property type="component" value="Chromosome IV"/>
</dbReference>
<keyword evidence="10" id="KW-1185">Reference proteome</keyword>
<evidence type="ECO:0000259" key="8">
    <source>
        <dbReference type="SMART" id="SM01144"/>
    </source>
</evidence>
<reference evidence="9 10" key="1">
    <citation type="submission" date="2017-09" db="EMBL/GenBank/DDBJ databases">
        <title>Genome sequencing of Besnoitia besnoiti strain Bb-Ger1.</title>
        <authorList>
            <person name="Schares G."/>
            <person name="Venepally P."/>
            <person name="Lorenzi H.A."/>
        </authorList>
    </citation>
    <scope>NUCLEOTIDE SEQUENCE [LARGE SCALE GENOMIC DNA]</scope>
    <source>
        <strain evidence="9 10">Bb-Ger1</strain>
    </source>
</reference>
<dbReference type="InterPro" id="IPR039262">
    <property type="entry name" value="DTWD2/TAPT"/>
</dbReference>
<feature type="compositionally biased region" description="Low complexity" evidence="7">
    <location>
        <begin position="432"/>
        <end position="441"/>
    </location>
</feature>
<evidence type="ECO:0000256" key="5">
    <source>
        <dbReference type="ARBA" id="ARBA00034489"/>
    </source>
</evidence>
<comment type="similarity">
    <text evidence="5">Belongs to the TDD superfamily. DTWD2 family.</text>
</comment>
<gene>
    <name evidence="9" type="ORF">BESB_057090</name>
</gene>
<comment type="caution">
    <text evidence="9">The sequence shown here is derived from an EMBL/GenBank/DDBJ whole genome shotgun (WGS) entry which is preliminary data.</text>
</comment>
<feature type="compositionally biased region" description="Basic and acidic residues" evidence="7">
    <location>
        <begin position="640"/>
        <end position="664"/>
    </location>
</feature>
<dbReference type="GO" id="GO:0008033">
    <property type="term" value="P:tRNA processing"/>
    <property type="evidence" value="ECO:0007669"/>
    <property type="project" value="UniProtKB-KW"/>
</dbReference>
<dbReference type="SMART" id="SM01144">
    <property type="entry name" value="DTW"/>
    <property type="match status" value="1"/>
</dbReference>
<comment type="catalytic activity">
    <reaction evidence="6">
        <text>a uridine in tRNA + S-adenosyl-L-methionine = a 3-[(3S)-3-amino-3-carboxypropyl]uridine in tRNA + S-methyl-5'-thioadenosine + H(+)</text>
        <dbReference type="Rhea" id="RHEA:62432"/>
        <dbReference type="Rhea" id="RHEA-COMP:13339"/>
        <dbReference type="Rhea" id="RHEA-COMP:16092"/>
        <dbReference type="ChEBI" id="CHEBI:15378"/>
        <dbReference type="ChEBI" id="CHEBI:17509"/>
        <dbReference type="ChEBI" id="CHEBI:59789"/>
        <dbReference type="ChEBI" id="CHEBI:65315"/>
        <dbReference type="ChEBI" id="CHEBI:82930"/>
        <dbReference type="EC" id="2.5.1.25"/>
    </reaction>
</comment>
<evidence type="ECO:0000256" key="2">
    <source>
        <dbReference type="ARBA" id="ARBA00022679"/>
    </source>
</evidence>
<evidence type="ECO:0000256" key="7">
    <source>
        <dbReference type="SAM" id="MobiDB-lite"/>
    </source>
</evidence>
<evidence type="ECO:0000313" key="9">
    <source>
        <dbReference type="EMBL" id="PFH36058.1"/>
    </source>
</evidence>
<dbReference type="VEuPathDB" id="ToxoDB:BESB_057090"/>
<organism evidence="9 10">
    <name type="scientific">Besnoitia besnoiti</name>
    <name type="common">Apicomplexan protozoan</name>
    <dbReference type="NCBI Taxonomy" id="94643"/>
    <lineage>
        <taxon>Eukaryota</taxon>
        <taxon>Sar</taxon>
        <taxon>Alveolata</taxon>
        <taxon>Apicomplexa</taxon>
        <taxon>Conoidasida</taxon>
        <taxon>Coccidia</taxon>
        <taxon>Eucoccidiorida</taxon>
        <taxon>Eimeriorina</taxon>
        <taxon>Sarcocystidae</taxon>
        <taxon>Besnoitia</taxon>
    </lineage>
</organism>
<feature type="region of interest" description="Disordered" evidence="7">
    <location>
        <begin position="640"/>
        <end position="678"/>
    </location>
</feature>
<keyword evidence="4" id="KW-0819">tRNA processing</keyword>
<dbReference type="InterPro" id="IPR005636">
    <property type="entry name" value="DTW"/>
</dbReference>
<feature type="region of interest" description="Disordered" evidence="7">
    <location>
        <begin position="198"/>
        <end position="227"/>
    </location>
</feature>
<dbReference type="EC" id="2.5.1.25" evidence="1"/>
<accession>A0A2A9MC43</accession>
<dbReference type="GeneID" id="40310638"/>
<dbReference type="RefSeq" id="XP_029220067.1">
    <property type="nucleotide sequence ID" value="XM_029364144.1"/>
</dbReference>
<keyword evidence="3" id="KW-0949">S-adenosyl-L-methionine</keyword>
<evidence type="ECO:0000256" key="6">
    <source>
        <dbReference type="ARBA" id="ARBA00048718"/>
    </source>
</evidence>
<evidence type="ECO:0000313" key="10">
    <source>
        <dbReference type="Proteomes" id="UP000224006"/>
    </source>
</evidence>
<evidence type="ECO:0000256" key="1">
    <source>
        <dbReference type="ARBA" id="ARBA00012386"/>
    </source>
</evidence>
<dbReference type="EMBL" id="NWUJ01000004">
    <property type="protein sequence ID" value="PFH36058.1"/>
    <property type="molecule type" value="Genomic_DNA"/>
</dbReference>
<feature type="compositionally biased region" description="Low complexity" evidence="7">
    <location>
        <begin position="665"/>
        <end position="678"/>
    </location>
</feature>
<feature type="compositionally biased region" description="Gly residues" evidence="7">
    <location>
        <begin position="442"/>
        <end position="453"/>
    </location>
</feature>
<feature type="region of interest" description="Disordered" evidence="7">
    <location>
        <begin position="28"/>
        <end position="55"/>
    </location>
</feature>
<dbReference type="PANTHER" id="PTHR21392">
    <property type="entry name" value="TRNA-URIDINE AMINOCARBOXYPROPYLTRANSFERASE 2"/>
    <property type="match status" value="1"/>
</dbReference>
<dbReference type="PANTHER" id="PTHR21392:SF0">
    <property type="entry name" value="TRNA-URIDINE AMINOCARBOXYPROPYLTRANSFERASE 2"/>
    <property type="match status" value="1"/>
</dbReference>
<evidence type="ECO:0000256" key="3">
    <source>
        <dbReference type="ARBA" id="ARBA00022691"/>
    </source>
</evidence>
<protein>
    <recommendedName>
        <fullName evidence="1">tRNA-uridine aminocarboxypropyltransferase</fullName>
        <ecNumber evidence="1">2.5.1.25</ecNumber>
    </recommendedName>
</protein>
<dbReference type="AlphaFoldDB" id="A0A2A9MC43"/>
<dbReference type="OrthoDB" id="447422at2759"/>
<feature type="region of interest" description="Disordered" evidence="7">
    <location>
        <begin position="415"/>
        <end position="568"/>
    </location>
</feature>
<keyword evidence="2" id="KW-0808">Transferase</keyword>
<feature type="compositionally biased region" description="Low complexity" evidence="7">
    <location>
        <begin position="530"/>
        <end position="550"/>
    </location>
</feature>
<proteinExistence type="inferred from homology"/>
<feature type="region of interest" description="Disordered" evidence="7">
    <location>
        <begin position="151"/>
        <end position="176"/>
    </location>
</feature>
<dbReference type="KEGG" id="bbes:BESB_057090"/>
<dbReference type="GO" id="GO:0016432">
    <property type="term" value="F:tRNA-uridine aminocarboxypropyltransferase activity"/>
    <property type="evidence" value="ECO:0007669"/>
    <property type="project" value="UniProtKB-EC"/>
</dbReference>
<evidence type="ECO:0000256" key="4">
    <source>
        <dbReference type="ARBA" id="ARBA00022694"/>
    </source>
</evidence>